<feature type="region of interest" description="Disordered" evidence="1">
    <location>
        <begin position="1"/>
        <end position="27"/>
    </location>
</feature>
<dbReference type="KEGG" id="nai:NECAME_12166"/>
<proteinExistence type="predicted"/>
<dbReference type="EMBL" id="KI660276">
    <property type="protein sequence ID" value="ETN75759.1"/>
    <property type="molecule type" value="Genomic_DNA"/>
</dbReference>
<evidence type="ECO:0000313" key="2">
    <source>
        <dbReference type="EMBL" id="ETN75759.1"/>
    </source>
</evidence>
<dbReference type="AlphaFoldDB" id="W2T2J9"/>
<evidence type="ECO:0000313" key="3">
    <source>
        <dbReference type="Proteomes" id="UP000053676"/>
    </source>
</evidence>
<reference evidence="3" key="1">
    <citation type="journal article" date="2014" name="Nat. Genet.">
        <title>Genome of the human hookworm Necator americanus.</title>
        <authorList>
            <person name="Tang Y.T."/>
            <person name="Gao X."/>
            <person name="Rosa B.A."/>
            <person name="Abubucker S."/>
            <person name="Hallsworth-Pepin K."/>
            <person name="Martin J."/>
            <person name="Tyagi R."/>
            <person name="Heizer E."/>
            <person name="Zhang X."/>
            <person name="Bhonagiri-Palsikar V."/>
            <person name="Minx P."/>
            <person name="Warren W.C."/>
            <person name="Wang Q."/>
            <person name="Zhan B."/>
            <person name="Hotez P.J."/>
            <person name="Sternberg P.W."/>
            <person name="Dougall A."/>
            <person name="Gaze S.T."/>
            <person name="Mulvenna J."/>
            <person name="Sotillo J."/>
            <person name="Ranganathan S."/>
            <person name="Rabelo E.M."/>
            <person name="Wilson R.K."/>
            <person name="Felgner P.L."/>
            <person name="Bethony J."/>
            <person name="Hawdon J.M."/>
            <person name="Gasser R.B."/>
            <person name="Loukas A."/>
            <person name="Mitreva M."/>
        </authorList>
    </citation>
    <scope>NUCLEOTIDE SEQUENCE [LARGE SCALE GENOMIC DNA]</scope>
</reference>
<accession>W2T2J9</accession>
<dbReference type="Proteomes" id="UP000053676">
    <property type="component" value="Unassembled WGS sequence"/>
</dbReference>
<sequence length="66" mass="7890">MRYISQQERVPVDHRTRKTRTFDPREPQRTLRDELRYPFSAKFQRDDPLLSSNSWSAAFVSGLNAY</sequence>
<organism evidence="2 3">
    <name type="scientific">Necator americanus</name>
    <name type="common">Human hookworm</name>
    <dbReference type="NCBI Taxonomy" id="51031"/>
    <lineage>
        <taxon>Eukaryota</taxon>
        <taxon>Metazoa</taxon>
        <taxon>Ecdysozoa</taxon>
        <taxon>Nematoda</taxon>
        <taxon>Chromadorea</taxon>
        <taxon>Rhabditida</taxon>
        <taxon>Rhabditina</taxon>
        <taxon>Rhabditomorpha</taxon>
        <taxon>Strongyloidea</taxon>
        <taxon>Ancylostomatidae</taxon>
        <taxon>Bunostominae</taxon>
        <taxon>Necator</taxon>
    </lineage>
</organism>
<gene>
    <name evidence="2" type="ORF">NECAME_12166</name>
</gene>
<feature type="compositionally biased region" description="Basic and acidic residues" evidence="1">
    <location>
        <begin position="10"/>
        <end position="27"/>
    </location>
</feature>
<evidence type="ECO:0000256" key="1">
    <source>
        <dbReference type="SAM" id="MobiDB-lite"/>
    </source>
</evidence>
<keyword evidence="3" id="KW-1185">Reference proteome</keyword>
<name>W2T2J9_NECAM</name>
<protein>
    <submittedName>
        <fullName evidence="2">Uncharacterized protein</fullName>
    </submittedName>
</protein>